<dbReference type="GO" id="GO:0003677">
    <property type="term" value="F:DNA binding"/>
    <property type="evidence" value="ECO:0007669"/>
    <property type="project" value="InterPro"/>
</dbReference>
<dbReference type="GO" id="GO:0005737">
    <property type="term" value="C:cytoplasm"/>
    <property type="evidence" value="ECO:0007669"/>
    <property type="project" value="TreeGrafter"/>
</dbReference>
<evidence type="ECO:0000256" key="2">
    <source>
        <dbReference type="ARBA" id="ARBA00022603"/>
    </source>
</evidence>
<evidence type="ECO:0000313" key="7">
    <source>
        <dbReference type="EMBL" id="HJG95749.1"/>
    </source>
</evidence>
<evidence type="ECO:0000256" key="4">
    <source>
        <dbReference type="ARBA" id="ARBA00022747"/>
    </source>
</evidence>
<comment type="similarity">
    <text evidence="1 5">Belongs to the N(4)/N(6)-methyltransferase family.</text>
</comment>
<dbReference type="InterPro" id="IPR001091">
    <property type="entry name" value="RM_Methyltransferase"/>
</dbReference>
<keyword evidence="4" id="KW-0680">Restriction system</keyword>
<keyword evidence="3" id="KW-0808">Transferase</keyword>
<comment type="caution">
    <text evidence="7">The sequence shown here is derived from an EMBL/GenBank/DDBJ whole genome shotgun (WGS) entry which is preliminary data.</text>
</comment>
<dbReference type="PRINTS" id="PR00508">
    <property type="entry name" value="S21N4MTFRASE"/>
</dbReference>
<dbReference type="InterPro" id="IPR002052">
    <property type="entry name" value="DNA_methylase_N6_adenine_CS"/>
</dbReference>
<dbReference type="GO" id="GO:0032259">
    <property type="term" value="P:methylation"/>
    <property type="evidence" value="ECO:0007669"/>
    <property type="project" value="UniProtKB-KW"/>
</dbReference>
<accession>A0A921MZV2</accession>
<dbReference type="GO" id="GO:0008170">
    <property type="term" value="F:N-methyltransferase activity"/>
    <property type="evidence" value="ECO:0007669"/>
    <property type="project" value="InterPro"/>
</dbReference>
<evidence type="ECO:0000259" key="6">
    <source>
        <dbReference type="Pfam" id="PF01555"/>
    </source>
</evidence>
<dbReference type="Proteomes" id="UP000776700">
    <property type="component" value="Unassembled WGS sequence"/>
</dbReference>
<reference evidence="7" key="2">
    <citation type="submission" date="2021-09" db="EMBL/GenBank/DDBJ databases">
        <authorList>
            <person name="Gilroy R."/>
        </authorList>
    </citation>
    <scope>NUCLEOTIDE SEQUENCE</scope>
    <source>
        <strain evidence="7">1277</strain>
    </source>
</reference>
<dbReference type="GO" id="GO:0009307">
    <property type="term" value="P:DNA restriction-modification system"/>
    <property type="evidence" value="ECO:0007669"/>
    <property type="project" value="UniProtKB-KW"/>
</dbReference>
<protein>
    <recommendedName>
        <fullName evidence="5">Methyltransferase</fullName>
        <ecNumber evidence="5">2.1.1.-</ecNumber>
    </recommendedName>
</protein>
<dbReference type="InterPro" id="IPR029063">
    <property type="entry name" value="SAM-dependent_MTases_sf"/>
</dbReference>
<evidence type="ECO:0000313" key="8">
    <source>
        <dbReference type="Proteomes" id="UP000776700"/>
    </source>
</evidence>
<dbReference type="EC" id="2.1.1.-" evidence="5"/>
<evidence type="ECO:0000256" key="1">
    <source>
        <dbReference type="ARBA" id="ARBA00006594"/>
    </source>
</evidence>
<proteinExistence type="inferred from homology"/>
<name>A0A921MZV2_9FIRM</name>
<evidence type="ECO:0000256" key="3">
    <source>
        <dbReference type="ARBA" id="ARBA00022679"/>
    </source>
</evidence>
<dbReference type="Gene3D" id="3.40.50.150">
    <property type="entry name" value="Vaccinia Virus protein VP39"/>
    <property type="match status" value="1"/>
</dbReference>
<sequence length="248" mass="28479">MYKLYNGDCLEVMDKLIEEGVVVDTIITDPPYGTTACKWDSVIPFDKMWERLNKLIKPNGAIVLFGSQPFTTKLINSKIDWYRHSWVWDKKNISNPCSAKYQPLKQHEDIIVFGKNRVNYFPIKTDLHIEREWKQYSKNNIVDVVGGSGKTKGKYPKTILEFSNAIRKGNFHPTQKPVDLLAYLIKTYTNENELVLDFTMGSGSTGVACANTNRKFIGIELDNNYFDIASKRIEEAYFNVQNEGAKNE</sequence>
<gene>
    <name evidence="7" type="ORF">K8V90_01450</name>
</gene>
<dbReference type="EMBL" id="DYUB01000053">
    <property type="protein sequence ID" value="HJG95749.1"/>
    <property type="molecule type" value="Genomic_DNA"/>
</dbReference>
<organism evidence="7 8">
    <name type="scientific">Romboutsia timonensis</name>
    <dbReference type="NCBI Taxonomy" id="1776391"/>
    <lineage>
        <taxon>Bacteria</taxon>
        <taxon>Bacillati</taxon>
        <taxon>Bacillota</taxon>
        <taxon>Clostridia</taxon>
        <taxon>Peptostreptococcales</taxon>
        <taxon>Peptostreptococcaceae</taxon>
        <taxon>Romboutsia</taxon>
    </lineage>
</organism>
<dbReference type="PROSITE" id="PS00092">
    <property type="entry name" value="N6_MTASE"/>
    <property type="match status" value="1"/>
</dbReference>
<feature type="domain" description="DNA methylase N-4/N-6" evidence="6">
    <location>
        <begin position="23"/>
        <end position="230"/>
    </location>
</feature>
<dbReference type="InterPro" id="IPR002941">
    <property type="entry name" value="DNA_methylase_N4/N6"/>
</dbReference>
<dbReference type="AlphaFoldDB" id="A0A921MZV2"/>
<keyword evidence="2" id="KW-0489">Methyltransferase</keyword>
<dbReference type="SUPFAM" id="SSF53335">
    <property type="entry name" value="S-adenosyl-L-methionine-dependent methyltransferases"/>
    <property type="match status" value="1"/>
</dbReference>
<dbReference type="PANTHER" id="PTHR13370:SF3">
    <property type="entry name" value="TRNA (GUANINE(10)-N2)-METHYLTRANSFERASE HOMOLOG"/>
    <property type="match status" value="1"/>
</dbReference>
<dbReference type="Pfam" id="PF01555">
    <property type="entry name" value="N6_N4_Mtase"/>
    <property type="match status" value="1"/>
</dbReference>
<evidence type="ECO:0000256" key="5">
    <source>
        <dbReference type="RuleBase" id="RU362026"/>
    </source>
</evidence>
<reference evidence="7" key="1">
    <citation type="journal article" date="2021" name="PeerJ">
        <title>Extensive microbial diversity within the chicken gut microbiome revealed by metagenomics and culture.</title>
        <authorList>
            <person name="Gilroy R."/>
            <person name="Ravi A."/>
            <person name="Getino M."/>
            <person name="Pursley I."/>
            <person name="Horton D.L."/>
            <person name="Alikhan N.F."/>
            <person name="Baker D."/>
            <person name="Gharbi K."/>
            <person name="Hall N."/>
            <person name="Watson M."/>
            <person name="Adriaenssens E.M."/>
            <person name="Foster-Nyarko E."/>
            <person name="Jarju S."/>
            <person name="Secka A."/>
            <person name="Antonio M."/>
            <person name="Oren A."/>
            <person name="Chaudhuri R.R."/>
            <person name="La Ragione R."/>
            <person name="Hildebrand F."/>
            <person name="Pallen M.J."/>
        </authorList>
    </citation>
    <scope>NUCLEOTIDE SEQUENCE</scope>
    <source>
        <strain evidence="7">1277</strain>
    </source>
</reference>
<dbReference type="PANTHER" id="PTHR13370">
    <property type="entry name" value="RNA METHYLASE-RELATED"/>
    <property type="match status" value="1"/>
</dbReference>
<dbReference type="GO" id="GO:0009007">
    <property type="term" value="F:site-specific DNA-methyltransferase (adenine-specific) activity"/>
    <property type="evidence" value="ECO:0007669"/>
    <property type="project" value="TreeGrafter"/>
</dbReference>